<dbReference type="PANTHER" id="PTHR37984">
    <property type="entry name" value="PROTEIN CBG26694"/>
    <property type="match status" value="1"/>
</dbReference>
<feature type="coiled-coil region" evidence="2">
    <location>
        <begin position="401"/>
        <end position="432"/>
    </location>
</feature>
<dbReference type="FunFam" id="1.10.340.70:FF:000001">
    <property type="entry name" value="Retrovirus-related Pol polyprotein from transposon gypsy-like Protein"/>
    <property type="match status" value="1"/>
</dbReference>
<keyword evidence="2" id="KW-0175">Coiled coil</keyword>
<dbReference type="OMA" id="TEFICTR"/>
<protein>
    <recommendedName>
        <fullName evidence="1">RNA-directed DNA polymerase</fullName>
        <ecNumber evidence="1">2.7.7.49</ecNumber>
    </recommendedName>
</protein>
<evidence type="ECO:0000259" key="3">
    <source>
        <dbReference type="PROSITE" id="PS50994"/>
    </source>
</evidence>
<dbReference type="OrthoDB" id="5853941at2759"/>
<evidence type="ECO:0000313" key="4">
    <source>
        <dbReference type="Proteomes" id="UP000025227"/>
    </source>
</evidence>
<keyword evidence="4" id="KW-1185">Reference proteome</keyword>
<dbReference type="PROSITE" id="PS50994">
    <property type="entry name" value="INTEGRASE"/>
    <property type="match status" value="1"/>
</dbReference>
<dbReference type="Pfam" id="PF17921">
    <property type="entry name" value="Integrase_H2C2"/>
    <property type="match status" value="1"/>
</dbReference>
<feature type="domain" description="Integrase catalytic" evidence="3">
    <location>
        <begin position="210"/>
        <end position="368"/>
    </location>
</feature>
<dbReference type="SUPFAM" id="SSF53098">
    <property type="entry name" value="Ribonuclease H-like"/>
    <property type="match status" value="1"/>
</dbReference>
<dbReference type="EC" id="2.7.7.49" evidence="1"/>
<dbReference type="InterPro" id="IPR050951">
    <property type="entry name" value="Retrovirus_Pol_polyprotein"/>
</dbReference>
<dbReference type="InterPro" id="IPR012337">
    <property type="entry name" value="RNaseH-like_sf"/>
</dbReference>
<accession>A0A7I4YGR5</accession>
<dbReference type="Gene3D" id="3.30.420.10">
    <property type="entry name" value="Ribonuclease H-like superfamily/Ribonuclease H"/>
    <property type="match status" value="1"/>
</dbReference>
<dbReference type="AlphaFoldDB" id="A0A7I4YGR5"/>
<sequence length="649" mass="74234">MTDHQPLTALFKRTNVSPRVLRWSLELQRYNLEIRYVKGKANVVADALSRSVPTAMELESLEGENEAVVNAATVEEESEWMKELRNDPQLGELISMIENEEWDQEVRMTGEKYPLRVADFALEGKGLKRFLGCGKAVDVVPKPYRYEVFKEAHSGIFAGHFSAEKILKTLSKRVYWPGMAQDIHKWTRQCQKCFVHNPREKLVPPLKPIVTSRPYEIIGIDVLELGQTSKGNRYAVTVIDHFTKYAAAYPVADKSAETIAKTLFIRWIAEGCRWPQAILSDKGGEFVNQVMNEVVKITNINHITTKGYNPRENGLTERLNGTIVAMLRKSTVIPTEWDTRLPFCMMAYNMIPHRATGESPYFLLHGIDPVFPSEIIPNAGISRYMVDESLSEYNTEILQAIAEVHERVREYNERVREKMKKAYDKANKVKDKRYPKVGERVYVWSPNEKAMRSHPKLVGDWTGPYRVIEVSENSALVTRIGRNSEPIRIQFDSLRIVPREISDDPVETAHVRGRRGRPPKVKVRRVYSGCFRGAVLLSPTDKGHLQFQCVDDCFAKTTLSDIQGIQFPGAYGRQPFGDPWTAWKTASIFIRKELTTMQKVELVRNRAVSLDTEALRKVLTVAYSVYTEWTEFICTRGASRNTNRLIRTA</sequence>
<dbReference type="Gene3D" id="1.10.340.70">
    <property type="match status" value="1"/>
</dbReference>
<organism evidence="4 5">
    <name type="scientific">Haemonchus contortus</name>
    <name type="common">Barber pole worm</name>
    <dbReference type="NCBI Taxonomy" id="6289"/>
    <lineage>
        <taxon>Eukaryota</taxon>
        <taxon>Metazoa</taxon>
        <taxon>Ecdysozoa</taxon>
        <taxon>Nematoda</taxon>
        <taxon>Chromadorea</taxon>
        <taxon>Rhabditida</taxon>
        <taxon>Rhabditina</taxon>
        <taxon>Rhabditomorpha</taxon>
        <taxon>Strongyloidea</taxon>
        <taxon>Trichostrongylidae</taxon>
        <taxon>Haemonchus</taxon>
    </lineage>
</organism>
<dbReference type="PANTHER" id="PTHR37984:SF15">
    <property type="entry name" value="INTEGRASE CATALYTIC DOMAIN-CONTAINING PROTEIN"/>
    <property type="match status" value="1"/>
</dbReference>
<dbReference type="Proteomes" id="UP000025227">
    <property type="component" value="Unplaced"/>
</dbReference>
<evidence type="ECO:0000256" key="2">
    <source>
        <dbReference type="SAM" id="Coils"/>
    </source>
</evidence>
<dbReference type="GO" id="GO:0003676">
    <property type="term" value="F:nucleic acid binding"/>
    <property type="evidence" value="ECO:0007669"/>
    <property type="project" value="InterPro"/>
</dbReference>
<name>A0A7I4YGR5_HAECO</name>
<dbReference type="GO" id="GO:0015074">
    <property type="term" value="P:DNA integration"/>
    <property type="evidence" value="ECO:0007669"/>
    <property type="project" value="InterPro"/>
</dbReference>
<proteinExistence type="predicted"/>
<dbReference type="Pfam" id="PF00665">
    <property type="entry name" value="rve"/>
    <property type="match status" value="1"/>
</dbReference>
<dbReference type="InterPro" id="IPR036397">
    <property type="entry name" value="RNaseH_sf"/>
</dbReference>
<evidence type="ECO:0000256" key="1">
    <source>
        <dbReference type="ARBA" id="ARBA00012493"/>
    </source>
</evidence>
<dbReference type="GO" id="GO:0003964">
    <property type="term" value="F:RNA-directed DNA polymerase activity"/>
    <property type="evidence" value="ECO:0007669"/>
    <property type="project" value="UniProtKB-EC"/>
</dbReference>
<evidence type="ECO:0000313" key="5">
    <source>
        <dbReference type="WBParaSite" id="HCON_00091310-00001"/>
    </source>
</evidence>
<dbReference type="InterPro" id="IPR001584">
    <property type="entry name" value="Integrase_cat-core"/>
</dbReference>
<dbReference type="InterPro" id="IPR041588">
    <property type="entry name" value="Integrase_H2C2"/>
</dbReference>
<reference evidence="5" key="1">
    <citation type="submission" date="2020-12" db="UniProtKB">
        <authorList>
            <consortium name="WormBaseParasite"/>
        </authorList>
    </citation>
    <scope>IDENTIFICATION</scope>
    <source>
        <strain evidence="5">MHco3</strain>
    </source>
</reference>
<dbReference type="WBParaSite" id="HCON_00091310-00001">
    <property type="protein sequence ID" value="HCON_00091310-00001"/>
    <property type="gene ID" value="HCON_00091310"/>
</dbReference>